<accession>A0A328VHN7</accession>
<gene>
    <name evidence="1" type="ORF">A4R35_13415</name>
</gene>
<dbReference type="RefSeq" id="WP_112430195.1">
    <property type="nucleotide sequence ID" value="NZ_MCIF01000002.1"/>
</dbReference>
<evidence type="ECO:0000313" key="2">
    <source>
        <dbReference type="Proteomes" id="UP000248706"/>
    </source>
</evidence>
<dbReference type="Proteomes" id="UP000248706">
    <property type="component" value="Unassembled WGS sequence"/>
</dbReference>
<organism evidence="1 2">
    <name type="scientific">Thermogemmatispora tikiterensis</name>
    <dbReference type="NCBI Taxonomy" id="1825093"/>
    <lineage>
        <taxon>Bacteria</taxon>
        <taxon>Bacillati</taxon>
        <taxon>Chloroflexota</taxon>
        <taxon>Ktedonobacteria</taxon>
        <taxon>Thermogemmatisporales</taxon>
        <taxon>Thermogemmatisporaceae</taxon>
        <taxon>Thermogemmatispora</taxon>
    </lineage>
</organism>
<dbReference type="AlphaFoldDB" id="A0A328VHN7"/>
<proteinExistence type="predicted"/>
<comment type="caution">
    <text evidence="1">The sequence shown here is derived from an EMBL/GenBank/DDBJ whole genome shotgun (WGS) entry which is preliminary data.</text>
</comment>
<dbReference type="Gene3D" id="3.80.30.30">
    <property type="match status" value="1"/>
</dbReference>
<reference evidence="1 2" key="1">
    <citation type="submission" date="2016-08" db="EMBL/GenBank/DDBJ databases">
        <title>Analysis of Carbohydrate Active Enzymes in Thermogemmatispora T81 Reveals Carbohydrate Degradation Ability.</title>
        <authorList>
            <person name="Tomazini A."/>
            <person name="Lal S."/>
            <person name="Stott M."/>
            <person name="Henrissat B."/>
            <person name="Polikarpov I."/>
            <person name="Sparling R."/>
            <person name="Levin D.B."/>
        </authorList>
    </citation>
    <scope>NUCLEOTIDE SEQUENCE [LARGE SCALE GENOMIC DNA]</scope>
    <source>
        <strain evidence="1 2">T81</strain>
    </source>
</reference>
<dbReference type="OrthoDB" id="140882at2"/>
<keyword evidence="2" id="KW-1185">Reference proteome</keyword>
<name>A0A328VHN7_9CHLR</name>
<evidence type="ECO:0008006" key="3">
    <source>
        <dbReference type="Google" id="ProtNLM"/>
    </source>
</evidence>
<evidence type="ECO:0000313" key="1">
    <source>
        <dbReference type="EMBL" id="RAQ96539.1"/>
    </source>
</evidence>
<dbReference type="EMBL" id="MCIF01000002">
    <property type="protein sequence ID" value="RAQ96539.1"/>
    <property type="molecule type" value="Genomic_DNA"/>
</dbReference>
<sequence length="483" mass="53341">MQPKFMEKDGGREPSMLGQLAKIDLVALDAAVATGVAGERALRLLSNRQRLAPQRPAHLLLHAHSPHEEEQASAAAARLAPLVAAVHLRRLGSRSEVAREVLTLHRQLWPAQDEAQRKARLLLLIRRGGASRPQFIAPFVGGAGTTCGAWTPIVAYRRGRQTWIAGTRSPEEERVAEPIRGFLRGNYAQGVCPVECGFCYLRGLQGMGLKSVALNLEDVIPELDRLPRGSVVNWAELGGPVEEDPWFVDEQGRGSLVQTILDLASERGIVSFFLTKGVYEPYLQLAGRLALVAISLNPAAISAQFEPGGAPPEARLRGLAWAIDHGALDHTIRLGPIIPVAGYRAAYHELFAQIRDILGPRLKRMTVDILRFSPQMPRVLRASLPEEQVGPLLSQLEPEVVAHKYRPSAVRQQRLYRWVRLLLERYGLGQVQTTPCKADPREALQFLKAGVISSMPCACHISYRLRAQLQRSPLPVINHTLQQ</sequence>
<protein>
    <recommendedName>
        <fullName evidence="3">Elp3/MiaA/NifB-like radical SAM core domain-containing protein</fullName>
    </recommendedName>
</protein>